<feature type="domain" description="Polymerase/histidinol phosphatase N-terminal" evidence="1">
    <location>
        <begin position="20"/>
        <end position="87"/>
    </location>
</feature>
<dbReference type="InterPro" id="IPR003141">
    <property type="entry name" value="Pol/His_phosphatase_N"/>
</dbReference>
<protein>
    <submittedName>
        <fullName evidence="2">PHP domain-containing protein</fullName>
    </submittedName>
</protein>
<gene>
    <name evidence="2" type="ORF">KOY48_03635</name>
</gene>
<dbReference type="SUPFAM" id="SSF89550">
    <property type="entry name" value="PHP domain-like"/>
    <property type="match status" value="1"/>
</dbReference>
<evidence type="ECO:0000313" key="3">
    <source>
        <dbReference type="Proteomes" id="UP000679129"/>
    </source>
</evidence>
<keyword evidence="3" id="KW-1185">Reference proteome</keyword>
<dbReference type="SMART" id="SM00481">
    <property type="entry name" value="POLIIIAc"/>
    <property type="match status" value="1"/>
</dbReference>
<dbReference type="KEGG" id="mnd:KOY48_03635"/>
<dbReference type="InterPro" id="IPR016195">
    <property type="entry name" value="Pol/histidinol_Pase-like"/>
</dbReference>
<proteinExistence type="predicted"/>
<sequence length="91" mass="9793">MTEGTSEQSSSAALKPSDFVHLHNHTFHSVLDGLTKIHDLVDKVKELGMEAAAVTDHGTMSGILDYYKTAKKAGIKPIIGIETYVAARSPL</sequence>
<dbReference type="InterPro" id="IPR004013">
    <property type="entry name" value="PHP_dom"/>
</dbReference>
<dbReference type="EMBL" id="CP076460">
    <property type="protein sequence ID" value="QWQ31974.1"/>
    <property type="molecule type" value="Genomic_DNA"/>
</dbReference>
<organism evidence="2 3">
    <name type="scientific">Candidatus Minimicrobia naudis</name>
    <dbReference type="NCBI Taxonomy" id="2841263"/>
    <lineage>
        <taxon>Bacteria</taxon>
        <taxon>Candidatus Saccharimonadota</taxon>
        <taxon>Candidatus Saccharimonadota incertae sedis</taxon>
        <taxon>Candidatus Minimicrobia</taxon>
    </lineage>
</organism>
<dbReference type="GO" id="GO:0008408">
    <property type="term" value="F:3'-5' exonuclease activity"/>
    <property type="evidence" value="ECO:0007669"/>
    <property type="project" value="InterPro"/>
</dbReference>
<dbReference type="Pfam" id="PF02811">
    <property type="entry name" value="PHP"/>
    <property type="match status" value="1"/>
</dbReference>
<evidence type="ECO:0000313" key="2">
    <source>
        <dbReference type="EMBL" id="QWQ31974.1"/>
    </source>
</evidence>
<evidence type="ECO:0000259" key="1">
    <source>
        <dbReference type="SMART" id="SM00481"/>
    </source>
</evidence>
<dbReference type="PANTHER" id="PTHR32294">
    <property type="entry name" value="DNA POLYMERASE III SUBUNIT ALPHA"/>
    <property type="match status" value="1"/>
</dbReference>
<accession>A0A8F1MBF9</accession>
<name>A0A8F1MBF9_9BACT</name>
<dbReference type="InterPro" id="IPR004805">
    <property type="entry name" value="DnaE2/DnaE/PolC"/>
</dbReference>
<dbReference type="AlphaFoldDB" id="A0A8F1MBF9"/>
<dbReference type="PANTHER" id="PTHR32294:SF0">
    <property type="entry name" value="DNA POLYMERASE III SUBUNIT ALPHA"/>
    <property type="match status" value="1"/>
</dbReference>
<reference evidence="2" key="1">
    <citation type="submission" date="2021-06" db="EMBL/GenBank/DDBJ databases">
        <title>An adapted protocol for Saccharibacteria cultivation: two new species join this phylum of Candidate Phyla Radiations.</title>
        <authorList>
            <person name="Ibrahim A."/>
            <person name="Maatouk M."/>
            <person name="Zgheib R."/>
            <person name="Haddad G."/>
            <person name="Bou Khalil J."/>
            <person name="Raoult D."/>
            <person name="Bittar F."/>
        </authorList>
    </citation>
    <scope>NUCLEOTIDE SEQUENCE</scope>
    <source>
        <strain evidence="2">IHU1</strain>
    </source>
</reference>
<dbReference type="GO" id="GO:0006260">
    <property type="term" value="P:DNA replication"/>
    <property type="evidence" value="ECO:0007669"/>
    <property type="project" value="InterPro"/>
</dbReference>
<dbReference type="Proteomes" id="UP000679129">
    <property type="component" value="Chromosome"/>
</dbReference>
<dbReference type="Gene3D" id="3.20.20.140">
    <property type="entry name" value="Metal-dependent hydrolases"/>
    <property type="match status" value="1"/>
</dbReference>